<keyword evidence="6 14" id="KW-1133">Transmembrane helix</keyword>
<dbReference type="GO" id="GO:0004984">
    <property type="term" value="F:olfactory receptor activity"/>
    <property type="evidence" value="ECO:0007669"/>
    <property type="project" value="InterPro"/>
</dbReference>
<dbReference type="PANTHER" id="PTHR24242">
    <property type="entry name" value="G-PROTEIN COUPLED RECEPTOR"/>
    <property type="match status" value="1"/>
</dbReference>
<dbReference type="InterPro" id="IPR000725">
    <property type="entry name" value="Olfact_rcpt"/>
</dbReference>
<dbReference type="InterPro" id="IPR017452">
    <property type="entry name" value="GPCR_Rhodpsn_7TM"/>
</dbReference>
<evidence type="ECO:0000256" key="13">
    <source>
        <dbReference type="RuleBase" id="RU000688"/>
    </source>
</evidence>
<sequence>HFSLSICKFQLLSMEIFFVRKPDTRNSMAVKNQTSLREFILLGFSHVPDVLQGWLFVGVGAAYMVILLGNSLIIFIALVDAALHTPMYFFLRNLSFLEICYASVTIPRMLFNLLVGSKAISILSCAAQMYFFHSFGISECFLLLAMAYDRCIAICCPLRYTLIMSRSLCLQMVAVSWAAGFVTPSFTVIMASMLPFCGPREINHFFCDLTAVLKLPCIDTGLIEITALISASTISMIPFVLTITSYVYVILTILKMPSITGRKKAFSTCSSHLIVVSTFYGALIIMYVAPSGNQSLDFNKVFSLLYTVVTPMFNPIVYSLRNQEVKNALRRAIGPIHGAMKDRVH</sequence>
<keyword evidence="11" id="KW-0325">Glycoprotein</keyword>
<feature type="transmembrane region" description="Helical" evidence="14">
    <location>
        <begin position="54"/>
        <end position="78"/>
    </location>
</feature>
<dbReference type="Pfam" id="PF13853">
    <property type="entry name" value="7tm_4"/>
    <property type="match status" value="1"/>
</dbReference>
<dbReference type="AlphaFoldDB" id="A0A8C3SE96"/>
<dbReference type="SUPFAM" id="SSF81321">
    <property type="entry name" value="Family A G protein-coupled receptor-like"/>
    <property type="match status" value="1"/>
</dbReference>
<reference evidence="16" key="2">
    <citation type="submission" date="2025-09" db="UniProtKB">
        <authorList>
            <consortium name="Ensembl"/>
        </authorList>
    </citation>
    <scope>IDENTIFICATION</scope>
</reference>
<feature type="transmembrane region" description="Helical" evidence="14">
    <location>
        <begin position="168"/>
        <end position="191"/>
    </location>
</feature>
<keyword evidence="12 13" id="KW-0807">Transducer</keyword>
<dbReference type="PROSITE" id="PS50262">
    <property type="entry name" value="G_PROTEIN_RECEP_F1_2"/>
    <property type="match status" value="1"/>
</dbReference>
<evidence type="ECO:0000256" key="1">
    <source>
        <dbReference type="ARBA" id="ARBA00004651"/>
    </source>
</evidence>
<keyword evidence="4 13" id="KW-0812">Transmembrane</keyword>
<evidence type="ECO:0000256" key="12">
    <source>
        <dbReference type="ARBA" id="ARBA00023224"/>
    </source>
</evidence>
<dbReference type="FunFam" id="1.20.1070.10:FF:000001">
    <property type="entry name" value="Olfactory receptor"/>
    <property type="match status" value="1"/>
</dbReference>
<feature type="transmembrane region" description="Helical" evidence="14">
    <location>
        <begin position="236"/>
        <end position="254"/>
    </location>
</feature>
<organism evidence="16 17">
    <name type="scientific">Chelydra serpentina</name>
    <name type="common">Snapping turtle</name>
    <name type="synonym">Testudo serpentina</name>
    <dbReference type="NCBI Taxonomy" id="8475"/>
    <lineage>
        <taxon>Eukaryota</taxon>
        <taxon>Metazoa</taxon>
        <taxon>Chordata</taxon>
        <taxon>Craniata</taxon>
        <taxon>Vertebrata</taxon>
        <taxon>Euteleostomi</taxon>
        <taxon>Archelosauria</taxon>
        <taxon>Testudinata</taxon>
        <taxon>Testudines</taxon>
        <taxon>Cryptodira</taxon>
        <taxon>Durocryptodira</taxon>
        <taxon>Americhelydia</taxon>
        <taxon>Chelydroidea</taxon>
        <taxon>Chelydridae</taxon>
        <taxon>Chelydra</taxon>
    </lineage>
</organism>
<dbReference type="CDD" id="cd15225">
    <property type="entry name" value="7tmA_OR10A-like"/>
    <property type="match status" value="1"/>
</dbReference>
<feature type="transmembrane region" description="Helical" evidence="14">
    <location>
        <begin position="90"/>
        <end position="110"/>
    </location>
</feature>
<keyword evidence="5 14" id="KW-0552">Olfaction</keyword>
<evidence type="ECO:0000256" key="11">
    <source>
        <dbReference type="ARBA" id="ARBA00023180"/>
    </source>
</evidence>
<evidence type="ECO:0000256" key="9">
    <source>
        <dbReference type="ARBA" id="ARBA00023157"/>
    </source>
</evidence>
<dbReference type="Ensembl" id="ENSCSRT00000014419.1">
    <property type="protein sequence ID" value="ENSCSRP00000013841.1"/>
    <property type="gene ID" value="ENSCSRG00000010510.1"/>
</dbReference>
<comment type="subcellular location">
    <subcellularLocation>
        <location evidence="1 14">Cell membrane</location>
        <topology evidence="1 14">Multi-pass membrane protein</topology>
    </subcellularLocation>
</comment>
<evidence type="ECO:0000256" key="14">
    <source>
        <dbReference type="RuleBase" id="RU363047"/>
    </source>
</evidence>
<keyword evidence="3 14" id="KW-0716">Sensory transduction</keyword>
<feature type="domain" description="G-protein coupled receptors family 1 profile" evidence="15">
    <location>
        <begin position="69"/>
        <end position="318"/>
    </location>
</feature>
<dbReference type="GO" id="GO:0004930">
    <property type="term" value="F:G protein-coupled receptor activity"/>
    <property type="evidence" value="ECO:0007669"/>
    <property type="project" value="UniProtKB-KW"/>
</dbReference>
<evidence type="ECO:0000256" key="8">
    <source>
        <dbReference type="ARBA" id="ARBA00023136"/>
    </source>
</evidence>
<evidence type="ECO:0000256" key="5">
    <source>
        <dbReference type="ARBA" id="ARBA00022725"/>
    </source>
</evidence>
<evidence type="ECO:0000313" key="17">
    <source>
        <dbReference type="Proteomes" id="UP000694403"/>
    </source>
</evidence>
<evidence type="ECO:0000256" key="4">
    <source>
        <dbReference type="ARBA" id="ARBA00022692"/>
    </source>
</evidence>
<evidence type="ECO:0000259" key="15">
    <source>
        <dbReference type="PROSITE" id="PS50262"/>
    </source>
</evidence>
<dbReference type="InterPro" id="IPR050939">
    <property type="entry name" value="Olfactory_GPCR1"/>
</dbReference>
<dbReference type="GO" id="GO:0005886">
    <property type="term" value="C:plasma membrane"/>
    <property type="evidence" value="ECO:0007669"/>
    <property type="project" value="UniProtKB-SubCell"/>
</dbReference>
<accession>A0A8C3SE96</accession>
<comment type="similarity">
    <text evidence="13">Belongs to the G-protein coupled receptor 1 family.</text>
</comment>
<evidence type="ECO:0000256" key="7">
    <source>
        <dbReference type="ARBA" id="ARBA00023040"/>
    </source>
</evidence>
<evidence type="ECO:0000256" key="2">
    <source>
        <dbReference type="ARBA" id="ARBA00022475"/>
    </source>
</evidence>
<evidence type="ECO:0000256" key="10">
    <source>
        <dbReference type="ARBA" id="ARBA00023170"/>
    </source>
</evidence>
<dbReference type="PROSITE" id="PS00237">
    <property type="entry name" value="G_PROTEIN_RECEP_F1_1"/>
    <property type="match status" value="1"/>
</dbReference>
<feature type="transmembrane region" description="Helical" evidence="14">
    <location>
        <begin position="301"/>
        <end position="320"/>
    </location>
</feature>
<dbReference type="Proteomes" id="UP000694403">
    <property type="component" value="Unplaced"/>
</dbReference>
<evidence type="ECO:0000256" key="6">
    <source>
        <dbReference type="ARBA" id="ARBA00022989"/>
    </source>
</evidence>
<keyword evidence="2 14" id="KW-1003">Cell membrane</keyword>
<proteinExistence type="inferred from homology"/>
<feature type="transmembrane region" description="Helical" evidence="14">
    <location>
        <begin position="266"/>
        <end position="289"/>
    </location>
</feature>
<evidence type="ECO:0000256" key="3">
    <source>
        <dbReference type="ARBA" id="ARBA00022606"/>
    </source>
</evidence>
<dbReference type="InterPro" id="IPR000276">
    <property type="entry name" value="GPCR_Rhodpsn"/>
</dbReference>
<protein>
    <recommendedName>
        <fullName evidence="14">Olfactory receptor</fullName>
    </recommendedName>
</protein>
<dbReference type="PRINTS" id="PR00245">
    <property type="entry name" value="OLFACTORYR"/>
</dbReference>
<dbReference type="Gene3D" id="1.20.1070.10">
    <property type="entry name" value="Rhodopsin 7-helix transmembrane proteins"/>
    <property type="match status" value="1"/>
</dbReference>
<reference evidence="16" key="1">
    <citation type="submission" date="2025-08" db="UniProtKB">
        <authorList>
            <consortium name="Ensembl"/>
        </authorList>
    </citation>
    <scope>IDENTIFICATION</scope>
</reference>
<keyword evidence="8 14" id="KW-0472">Membrane</keyword>
<feature type="transmembrane region" description="Helical" evidence="14">
    <location>
        <begin position="130"/>
        <end position="148"/>
    </location>
</feature>
<keyword evidence="7 13" id="KW-0297">G-protein coupled receptor</keyword>
<name>A0A8C3SE96_CHESE</name>
<keyword evidence="9" id="KW-1015">Disulfide bond</keyword>
<dbReference type="PRINTS" id="PR00237">
    <property type="entry name" value="GPCRRHODOPSN"/>
</dbReference>
<keyword evidence="17" id="KW-1185">Reference proteome</keyword>
<evidence type="ECO:0000313" key="16">
    <source>
        <dbReference type="Ensembl" id="ENSCSRP00000013841.1"/>
    </source>
</evidence>
<keyword evidence="10 13" id="KW-0675">Receptor</keyword>
<dbReference type="PANTHER" id="PTHR24242:SF359">
    <property type="entry name" value="ODORANT RECEPTOR-RELATED"/>
    <property type="match status" value="1"/>
</dbReference>